<name>A0A2A9MGY5_BESBE</name>
<dbReference type="PANTHER" id="PTHR45615:SF40">
    <property type="entry name" value="MYOSIN HEAVY CHAIN, NON-MUSCLE"/>
    <property type="match status" value="1"/>
</dbReference>
<accession>A0A2A9MGY5</accession>
<feature type="compositionally biased region" description="Polar residues" evidence="1">
    <location>
        <begin position="681"/>
        <end position="694"/>
    </location>
</feature>
<feature type="compositionally biased region" description="Basic and acidic residues" evidence="1">
    <location>
        <begin position="998"/>
        <end position="1018"/>
    </location>
</feature>
<dbReference type="RefSeq" id="XP_029221797.1">
    <property type="nucleotide sequence ID" value="XM_029358885.1"/>
</dbReference>
<feature type="region of interest" description="Disordered" evidence="1">
    <location>
        <begin position="430"/>
        <end position="449"/>
    </location>
</feature>
<gene>
    <name evidence="2" type="ORF">BESB_001300</name>
</gene>
<evidence type="ECO:0000313" key="3">
    <source>
        <dbReference type="Proteomes" id="UP000224006"/>
    </source>
</evidence>
<feature type="region of interest" description="Disordered" evidence="1">
    <location>
        <begin position="900"/>
        <end position="939"/>
    </location>
</feature>
<dbReference type="GO" id="GO:0032982">
    <property type="term" value="C:myosin filament"/>
    <property type="evidence" value="ECO:0007669"/>
    <property type="project" value="TreeGrafter"/>
</dbReference>
<reference evidence="2 3" key="1">
    <citation type="submission" date="2017-09" db="EMBL/GenBank/DDBJ databases">
        <title>Genome sequencing of Besnoitia besnoiti strain Bb-Ger1.</title>
        <authorList>
            <person name="Schares G."/>
            <person name="Venepally P."/>
            <person name="Lorenzi H.A."/>
        </authorList>
    </citation>
    <scope>NUCLEOTIDE SEQUENCE [LARGE SCALE GENOMIC DNA]</scope>
    <source>
        <strain evidence="2 3">Bb-Ger1</strain>
    </source>
</reference>
<comment type="caution">
    <text evidence="2">The sequence shown here is derived from an EMBL/GenBank/DDBJ whole genome shotgun (WGS) entry which is preliminary data.</text>
</comment>
<evidence type="ECO:0000313" key="2">
    <source>
        <dbReference type="EMBL" id="PFH37788.1"/>
    </source>
</evidence>
<feature type="region of interest" description="Disordered" evidence="1">
    <location>
        <begin position="254"/>
        <end position="292"/>
    </location>
</feature>
<dbReference type="GO" id="GO:0016460">
    <property type="term" value="C:myosin II complex"/>
    <property type="evidence" value="ECO:0007669"/>
    <property type="project" value="TreeGrafter"/>
</dbReference>
<feature type="compositionally biased region" description="Basic and acidic residues" evidence="1">
    <location>
        <begin position="254"/>
        <end position="274"/>
    </location>
</feature>
<feature type="compositionally biased region" description="Basic and acidic residues" evidence="1">
    <location>
        <begin position="99"/>
        <end position="110"/>
    </location>
</feature>
<evidence type="ECO:0000256" key="1">
    <source>
        <dbReference type="SAM" id="MobiDB-lite"/>
    </source>
</evidence>
<feature type="region of interest" description="Disordered" evidence="1">
    <location>
        <begin position="681"/>
        <end position="728"/>
    </location>
</feature>
<dbReference type="GO" id="GO:0000146">
    <property type="term" value="F:microfilament motor activity"/>
    <property type="evidence" value="ECO:0007669"/>
    <property type="project" value="TreeGrafter"/>
</dbReference>
<feature type="compositionally biased region" description="Polar residues" evidence="1">
    <location>
        <begin position="979"/>
        <end position="991"/>
    </location>
</feature>
<dbReference type="KEGG" id="bbes:BESB_001300"/>
<protein>
    <submittedName>
        <fullName evidence="2">Uncharacterized protein</fullName>
    </submittedName>
</protein>
<feature type="region of interest" description="Disordered" evidence="1">
    <location>
        <begin position="861"/>
        <end position="880"/>
    </location>
</feature>
<dbReference type="GO" id="GO:0051015">
    <property type="term" value="F:actin filament binding"/>
    <property type="evidence" value="ECO:0007669"/>
    <property type="project" value="TreeGrafter"/>
</dbReference>
<feature type="region of interest" description="Disordered" evidence="1">
    <location>
        <begin position="1"/>
        <end position="112"/>
    </location>
</feature>
<feature type="region of interest" description="Disordered" evidence="1">
    <location>
        <begin position="124"/>
        <end position="237"/>
    </location>
</feature>
<feature type="region of interest" description="Disordered" evidence="1">
    <location>
        <begin position="318"/>
        <end position="363"/>
    </location>
</feature>
<feature type="region of interest" description="Disordered" evidence="1">
    <location>
        <begin position="979"/>
        <end position="1025"/>
    </location>
</feature>
<sequence>MMASRPFHQSLNSQNLAAPDPSLLYESPSNLRHKSRQSAESCGDEDEQLPSEASAAPSRGRCQQGPPVPRGGDGLSGERSTRSLSADRNPDRAPSMAKNNREMLGKDRPKQRFLNIFDDEWSTETSSVDLQSERVAPASSGFGSAAEVVPRDTRPRQTYRKGSYDSLNPGCIQRTRNGSTAKAGQRRAPVYYSESAATSDVRGTWAARGRKRFPHLLHSPSQDMDEESTGSDEEDDRLHWKGWRKLLAERQRDLERHMEQQRELTKQNDAREVEAEQMPTRTRKPIKEGVGSSHIMETEEDGDEDPLGIKTRQAFPTRGRSALPAGARPQPDSDHGPVHPFMGTMRMPPSVGQSAPGPPNTPGATPFYGPPFVPPAPFYPGWPPPYYAAAVAAAAAARKVGEKAGITGQEMIQELKKTLEETRDVMKKKEEEAKKALEEEEKRHSAEKEELEKQLAELRESSEQRARELVGAELKQGELEKQIKMLREEFDILTRVHNELKEQFGQEKEGLINENNNLTTKVQDLENDLSFSKDQLLVARESLIAARAKQQTATEAHEQDLKTLQEYRRENETLKEDIRYLKTLNTSLNEKVQRLLNGKAERGNDGEVSTATRLQKQCGFPPHVDAKRLTRPCPRGLFPPDANALQQLFSPQVQQRLLKDRQKESLAAGDGLGVKEATFSLPGTAQGATPTSSAAPEDGHCIPDSSSMLSQSPRTPFPPSENRGAPRAHKLSSVEMRFLAHLHQRGQVGGQSVDHDFSRARLAPLPQADMLMRNLPMEADGPQHVGAFGRGGASRARCPRLPSVNSPGRGGDCLSAYQGNAQYSSGARPPLFPSLPFADKVPTDGSVMSDGHRQILKDPFSHMSPLSSNPGVSALSTESECAFPGSPSSKPYICRPSVIPSSSQRPAAPAKVCGVSPRASPTSVSGAASFPGSGGPSTLNSARTQWLLQRVSRISRLHGLQNIQDKLKDFPPALLAAASVSSKTVGSNVTGDSDEGKEETSSTHDGENRTRRAGKSESGDCSINN</sequence>
<feature type="compositionally biased region" description="Acidic residues" evidence="1">
    <location>
        <begin position="223"/>
        <end position="235"/>
    </location>
</feature>
<dbReference type="Proteomes" id="UP000224006">
    <property type="component" value="Chromosome I"/>
</dbReference>
<organism evidence="2 3">
    <name type="scientific">Besnoitia besnoiti</name>
    <name type="common">Apicomplexan protozoan</name>
    <dbReference type="NCBI Taxonomy" id="94643"/>
    <lineage>
        <taxon>Eukaryota</taxon>
        <taxon>Sar</taxon>
        <taxon>Alveolata</taxon>
        <taxon>Apicomplexa</taxon>
        <taxon>Conoidasida</taxon>
        <taxon>Coccidia</taxon>
        <taxon>Eucoccidiorida</taxon>
        <taxon>Eimeriorina</taxon>
        <taxon>Sarcocystidae</taxon>
        <taxon>Besnoitia</taxon>
    </lineage>
</organism>
<dbReference type="PANTHER" id="PTHR45615">
    <property type="entry name" value="MYOSIN HEAVY CHAIN, NON-MUSCLE"/>
    <property type="match status" value="1"/>
</dbReference>
<proteinExistence type="predicted"/>
<dbReference type="AlphaFoldDB" id="A0A2A9MGY5"/>
<dbReference type="GO" id="GO:0005737">
    <property type="term" value="C:cytoplasm"/>
    <property type="evidence" value="ECO:0007669"/>
    <property type="project" value="TreeGrafter"/>
</dbReference>
<dbReference type="GeneID" id="40305193"/>
<dbReference type="VEuPathDB" id="ToxoDB:BESB_001300"/>
<dbReference type="EMBL" id="NWUJ01000001">
    <property type="protein sequence ID" value="PFH37788.1"/>
    <property type="molecule type" value="Genomic_DNA"/>
</dbReference>
<keyword evidence="3" id="KW-1185">Reference proteome</keyword>
<dbReference type="OrthoDB" id="331021at2759"/>
<feature type="compositionally biased region" description="Polar residues" evidence="1">
    <location>
        <begin position="864"/>
        <end position="879"/>
    </location>
</feature>
<feature type="compositionally biased region" description="Polar residues" evidence="1">
    <location>
        <begin position="7"/>
        <end position="16"/>
    </location>
</feature>
<feature type="compositionally biased region" description="Polar residues" evidence="1">
    <location>
        <begin position="704"/>
        <end position="714"/>
    </location>
</feature>